<dbReference type="InterPro" id="IPR013783">
    <property type="entry name" value="Ig-like_fold"/>
</dbReference>
<evidence type="ECO:0000313" key="8">
    <source>
        <dbReference type="Proteomes" id="UP000472270"/>
    </source>
</evidence>
<evidence type="ECO:0000259" key="6">
    <source>
        <dbReference type="PROSITE" id="PS50835"/>
    </source>
</evidence>
<evidence type="ECO:0000256" key="1">
    <source>
        <dbReference type="ARBA" id="ARBA00022729"/>
    </source>
</evidence>
<evidence type="ECO:0000256" key="2">
    <source>
        <dbReference type="ARBA" id="ARBA00023130"/>
    </source>
</evidence>
<keyword evidence="5" id="KW-0391">Immunity</keyword>
<dbReference type="PANTHER" id="PTHR19367:SF18">
    <property type="entry name" value="T CELL RECEPTOR ALPHA VARIABLE 16"/>
    <property type="match status" value="1"/>
</dbReference>
<keyword evidence="4" id="KW-0393">Immunoglobulin domain</keyword>
<dbReference type="PANTHER" id="PTHR19367">
    <property type="entry name" value="T-CELL RECEPTOR ALPHA CHAIN V REGION"/>
    <property type="match status" value="1"/>
</dbReference>
<keyword evidence="3" id="KW-0675">Receptor</keyword>
<evidence type="ECO:0000256" key="3">
    <source>
        <dbReference type="ARBA" id="ARBA00023170"/>
    </source>
</evidence>
<dbReference type="InterPro" id="IPR013106">
    <property type="entry name" value="Ig_V-set"/>
</dbReference>
<reference evidence="7" key="1">
    <citation type="submission" date="2025-08" db="UniProtKB">
        <authorList>
            <consortium name="Ensembl"/>
        </authorList>
    </citation>
    <scope>IDENTIFICATION</scope>
</reference>
<dbReference type="InterPro" id="IPR003599">
    <property type="entry name" value="Ig_sub"/>
</dbReference>
<keyword evidence="8" id="KW-1185">Reference proteome</keyword>
<keyword evidence="1" id="KW-0732">Signal</keyword>
<protein>
    <recommendedName>
        <fullName evidence="6">Ig-like domain-containing protein</fullName>
    </recommendedName>
</protein>
<sequence length="100" mass="11196">SGIGPSEGDTNIIREEGESVTLSCTYETNSNDIYLYWYRQYPNREPEYLLYKGTRSWSSSKDIPDGFQSTTSQSSTELTIVKAALSDSALYYCALRVGAQ</sequence>
<dbReference type="GO" id="GO:0042101">
    <property type="term" value="C:T cell receptor complex"/>
    <property type="evidence" value="ECO:0007669"/>
    <property type="project" value="UniProtKB-KW"/>
</dbReference>
<evidence type="ECO:0000256" key="4">
    <source>
        <dbReference type="ARBA" id="ARBA00023319"/>
    </source>
</evidence>
<dbReference type="AlphaFoldDB" id="A0A673L777"/>
<feature type="domain" description="Ig-like" evidence="6">
    <location>
        <begin position="5"/>
        <end position="100"/>
    </location>
</feature>
<dbReference type="Proteomes" id="UP000472270">
    <property type="component" value="Unassembled WGS sequence"/>
</dbReference>
<organism evidence="7 8">
    <name type="scientific">Sinocyclocheilus rhinocerous</name>
    <dbReference type="NCBI Taxonomy" id="307959"/>
    <lineage>
        <taxon>Eukaryota</taxon>
        <taxon>Metazoa</taxon>
        <taxon>Chordata</taxon>
        <taxon>Craniata</taxon>
        <taxon>Vertebrata</taxon>
        <taxon>Euteleostomi</taxon>
        <taxon>Actinopterygii</taxon>
        <taxon>Neopterygii</taxon>
        <taxon>Teleostei</taxon>
        <taxon>Ostariophysi</taxon>
        <taxon>Cypriniformes</taxon>
        <taxon>Cyprinidae</taxon>
        <taxon>Cyprininae</taxon>
        <taxon>Sinocyclocheilus</taxon>
    </lineage>
</organism>
<dbReference type="SUPFAM" id="SSF48726">
    <property type="entry name" value="Immunoglobulin"/>
    <property type="match status" value="1"/>
</dbReference>
<dbReference type="InterPro" id="IPR007110">
    <property type="entry name" value="Ig-like_dom"/>
</dbReference>
<evidence type="ECO:0000313" key="7">
    <source>
        <dbReference type="Ensembl" id="ENSSRHP00000074794.1"/>
    </source>
</evidence>
<dbReference type="InterPro" id="IPR036179">
    <property type="entry name" value="Ig-like_dom_sf"/>
</dbReference>
<dbReference type="SMART" id="SM00409">
    <property type="entry name" value="IG"/>
    <property type="match status" value="1"/>
</dbReference>
<name>A0A673L777_9TELE</name>
<dbReference type="Gene3D" id="2.60.40.10">
    <property type="entry name" value="Immunoglobulins"/>
    <property type="match status" value="1"/>
</dbReference>
<dbReference type="InterPro" id="IPR051287">
    <property type="entry name" value="TCR_variable_region"/>
</dbReference>
<dbReference type="Pfam" id="PF07686">
    <property type="entry name" value="V-set"/>
    <property type="match status" value="1"/>
</dbReference>
<keyword evidence="2" id="KW-1064">Adaptive immunity</keyword>
<dbReference type="PROSITE" id="PS50835">
    <property type="entry name" value="IG_LIKE"/>
    <property type="match status" value="1"/>
</dbReference>
<dbReference type="SMART" id="SM00406">
    <property type="entry name" value="IGv"/>
    <property type="match status" value="1"/>
</dbReference>
<accession>A0A673L777</accession>
<keyword evidence="5" id="KW-1279">T cell receptor</keyword>
<proteinExistence type="predicted"/>
<dbReference type="Ensembl" id="ENSSRHT00000076829.1">
    <property type="protein sequence ID" value="ENSSRHP00000074794.1"/>
    <property type="gene ID" value="ENSSRHG00000037137.1"/>
</dbReference>
<reference evidence="7" key="2">
    <citation type="submission" date="2025-09" db="UniProtKB">
        <authorList>
            <consortium name="Ensembl"/>
        </authorList>
    </citation>
    <scope>IDENTIFICATION</scope>
</reference>
<dbReference type="GO" id="GO:0002250">
    <property type="term" value="P:adaptive immune response"/>
    <property type="evidence" value="ECO:0007669"/>
    <property type="project" value="UniProtKB-KW"/>
</dbReference>
<evidence type="ECO:0000256" key="5">
    <source>
        <dbReference type="ARBA" id="ARBA00043266"/>
    </source>
</evidence>